<sequence length="46" mass="5320">STLLAQANIMIWRHGKDSFRILFDVSLSDYLWHWLEGAAAEFAIII</sequence>
<proteinExistence type="predicted"/>
<dbReference type="InterPro" id="IPR027266">
    <property type="entry name" value="TrmE/GcvT-like"/>
</dbReference>
<dbReference type="EMBL" id="UOED01000100">
    <property type="protein sequence ID" value="VAV95427.1"/>
    <property type="molecule type" value="Genomic_DNA"/>
</dbReference>
<feature type="non-terminal residue" evidence="1">
    <location>
        <position position="1"/>
    </location>
</feature>
<evidence type="ECO:0008006" key="2">
    <source>
        <dbReference type="Google" id="ProtNLM"/>
    </source>
</evidence>
<name>A0A3B0RTC0_9ZZZZ</name>
<evidence type="ECO:0000313" key="1">
    <source>
        <dbReference type="EMBL" id="VAV95427.1"/>
    </source>
</evidence>
<dbReference type="Pfam" id="PF04268">
    <property type="entry name" value="SoxG"/>
    <property type="match status" value="1"/>
</dbReference>
<dbReference type="AlphaFoldDB" id="A0A3B0RTC0"/>
<dbReference type="InterPro" id="IPR007375">
    <property type="entry name" value="SoxG"/>
</dbReference>
<accession>A0A3B0RTC0</accession>
<protein>
    <recommendedName>
        <fullName evidence="2">Sarcosine oxidase subunit gamma</fullName>
    </recommendedName>
</protein>
<gene>
    <name evidence="1" type="ORF">MNBD_ALPHA02-1188</name>
</gene>
<organism evidence="1">
    <name type="scientific">hydrothermal vent metagenome</name>
    <dbReference type="NCBI Taxonomy" id="652676"/>
    <lineage>
        <taxon>unclassified sequences</taxon>
        <taxon>metagenomes</taxon>
        <taxon>ecological metagenomes</taxon>
    </lineage>
</organism>
<reference evidence="1" key="1">
    <citation type="submission" date="2018-06" db="EMBL/GenBank/DDBJ databases">
        <authorList>
            <person name="Zhirakovskaya E."/>
        </authorList>
    </citation>
    <scope>NUCLEOTIDE SEQUENCE</scope>
</reference>
<dbReference type="Gene3D" id="3.30.1360.120">
    <property type="entry name" value="Probable tRNA modification gtpase trme, domain 1"/>
    <property type="match status" value="1"/>
</dbReference>